<dbReference type="PANTHER" id="PTHR33360">
    <property type="entry name" value="TRANSPOSASE FOR INSERTION SEQUENCE ELEMENT IS200"/>
    <property type="match status" value="1"/>
</dbReference>
<keyword evidence="3" id="KW-1185">Reference proteome</keyword>
<dbReference type="Proteomes" id="UP000610746">
    <property type="component" value="Unassembled WGS sequence"/>
</dbReference>
<dbReference type="GO" id="GO:0004803">
    <property type="term" value="F:transposase activity"/>
    <property type="evidence" value="ECO:0007669"/>
    <property type="project" value="InterPro"/>
</dbReference>
<dbReference type="InterPro" id="IPR036515">
    <property type="entry name" value="Transposase_17_sf"/>
</dbReference>
<dbReference type="SUPFAM" id="SSF143422">
    <property type="entry name" value="Transposase IS200-like"/>
    <property type="match status" value="1"/>
</dbReference>
<evidence type="ECO:0000313" key="2">
    <source>
        <dbReference type="EMBL" id="NRS93679.1"/>
    </source>
</evidence>
<sequence length="150" mass="17740">MGQSLNKIYVHLVFSTKHRKPMITDSIKEELFSYLGGVCKNLECNPIQVGGYKDHVHILCLLSKKIALMKLLEEVKSHSSKWIKTKGKEFEDFYWQNGYGAFSVNPTEIEIVKKYIINQEEHHNKKAFQEEFLAFVKKYNVEYDERYVWD</sequence>
<dbReference type="PANTHER" id="PTHR33360:SF2">
    <property type="entry name" value="TRANSPOSASE FOR INSERTION SEQUENCE ELEMENT IS200"/>
    <property type="match status" value="1"/>
</dbReference>
<dbReference type="NCBIfam" id="NF033573">
    <property type="entry name" value="transpos_IS200"/>
    <property type="match status" value="1"/>
</dbReference>
<evidence type="ECO:0000313" key="3">
    <source>
        <dbReference type="Proteomes" id="UP000610746"/>
    </source>
</evidence>
<comment type="caution">
    <text evidence="2">The sequence shown here is derived from an EMBL/GenBank/DDBJ whole genome shotgun (WGS) entry which is preliminary data.</text>
</comment>
<dbReference type="InterPro" id="IPR002686">
    <property type="entry name" value="Transposase_17"/>
</dbReference>
<gene>
    <name evidence="2" type="ORF">HNQ03_002770</name>
</gene>
<name>A0A8J8KCI6_9FLAO</name>
<evidence type="ECO:0000259" key="1">
    <source>
        <dbReference type="SMART" id="SM01321"/>
    </source>
</evidence>
<proteinExistence type="predicted"/>
<reference evidence="2" key="1">
    <citation type="submission" date="2020-05" db="EMBL/GenBank/DDBJ databases">
        <title>Genomic Encyclopedia of Type Strains, Phase IV (KMG-V): Genome sequencing to study the core and pangenomes of soil and plant-associated prokaryotes.</title>
        <authorList>
            <person name="Whitman W."/>
        </authorList>
    </citation>
    <scope>NUCLEOTIDE SEQUENCE</scope>
    <source>
        <strain evidence="2">16F</strain>
    </source>
</reference>
<dbReference type="GO" id="GO:0006313">
    <property type="term" value="P:DNA transposition"/>
    <property type="evidence" value="ECO:0007669"/>
    <property type="project" value="InterPro"/>
</dbReference>
<accession>A0A8J8KCI6</accession>
<dbReference type="EMBL" id="JABSNO010000025">
    <property type="protein sequence ID" value="NRS93679.1"/>
    <property type="molecule type" value="Genomic_DNA"/>
</dbReference>
<dbReference type="RefSeq" id="WP_173780228.1">
    <property type="nucleotide sequence ID" value="NZ_JABSNO010000025.1"/>
</dbReference>
<dbReference type="AlphaFoldDB" id="A0A8J8KCI6"/>
<feature type="domain" description="Transposase IS200-like" evidence="1">
    <location>
        <begin position="5"/>
        <end position="119"/>
    </location>
</feature>
<dbReference type="SMART" id="SM01321">
    <property type="entry name" value="Y1_Tnp"/>
    <property type="match status" value="1"/>
</dbReference>
<organism evidence="2 3">
    <name type="scientific">Frigoriflavimonas asaccharolytica</name>
    <dbReference type="NCBI Taxonomy" id="2735899"/>
    <lineage>
        <taxon>Bacteria</taxon>
        <taxon>Pseudomonadati</taxon>
        <taxon>Bacteroidota</taxon>
        <taxon>Flavobacteriia</taxon>
        <taxon>Flavobacteriales</taxon>
        <taxon>Weeksellaceae</taxon>
        <taxon>Frigoriflavimonas</taxon>
    </lineage>
</organism>
<dbReference type="Pfam" id="PF01797">
    <property type="entry name" value="Y1_Tnp"/>
    <property type="match status" value="1"/>
</dbReference>
<dbReference type="Gene3D" id="3.30.70.1290">
    <property type="entry name" value="Transposase IS200-like"/>
    <property type="match status" value="1"/>
</dbReference>
<protein>
    <submittedName>
        <fullName evidence="2">REP element-mobilizing transposase RayT</fullName>
    </submittedName>
</protein>
<dbReference type="GO" id="GO:0003677">
    <property type="term" value="F:DNA binding"/>
    <property type="evidence" value="ECO:0007669"/>
    <property type="project" value="InterPro"/>
</dbReference>